<reference evidence="6 7" key="1">
    <citation type="journal article" date="2021" name="Sci. Rep.">
        <title>The genome of the diatom Chaetoceros tenuissimus carries an ancient integrated fragment of an extant virus.</title>
        <authorList>
            <person name="Hongo Y."/>
            <person name="Kimura K."/>
            <person name="Takaki Y."/>
            <person name="Yoshida Y."/>
            <person name="Baba S."/>
            <person name="Kobayashi G."/>
            <person name="Nagasaki K."/>
            <person name="Hano T."/>
            <person name="Tomaru Y."/>
        </authorList>
    </citation>
    <scope>NUCLEOTIDE SEQUENCE [LARGE SCALE GENOMIC DNA]</scope>
    <source>
        <strain evidence="6 7">NIES-3715</strain>
    </source>
</reference>
<proteinExistence type="predicted"/>
<dbReference type="GO" id="GO:0005576">
    <property type="term" value="C:extracellular region"/>
    <property type="evidence" value="ECO:0007669"/>
    <property type="project" value="UniProtKB-SubCell"/>
</dbReference>
<evidence type="ECO:0000313" key="7">
    <source>
        <dbReference type="Proteomes" id="UP001054902"/>
    </source>
</evidence>
<dbReference type="Pfam" id="PF24517">
    <property type="entry name" value="CBM96"/>
    <property type="match status" value="1"/>
</dbReference>
<sequence>MLLSALLLLLCTIHTSANQVKRVIHASGDTFIRRDRQYQNYGSSRQLTVTTKDAKSARVAIIKFDNIGRNDDVSKALLRLFISEVDDNHEERVVKIRRINEDFYEDEVVWSEYDVHEEDPHWVEFRIVNDYEGKIGQVDITELLGSRDQSSNSMHLAIFMSDKGFVKFASKEHENQATHPTLLVLEN</sequence>
<organism evidence="6 7">
    <name type="scientific">Chaetoceros tenuissimus</name>
    <dbReference type="NCBI Taxonomy" id="426638"/>
    <lineage>
        <taxon>Eukaryota</taxon>
        <taxon>Sar</taxon>
        <taxon>Stramenopiles</taxon>
        <taxon>Ochrophyta</taxon>
        <taxon>Bacillariophyta</taxon>
        <taxon>Coscinodiscophyceae</taxon>
        <taxon>Chaetocerotophycidae</taxon>
        <taxon>Chaetocerotales</taxon>
        <taxon>Chaetocerotaceae</taxon>
        <taxon>Chaetoceros</taxon>
    </lineage>
</organism>
<evidence type="ECO:0000256" key="4">
    <source>
        <dbReference type="SAM" id="SignalP"/>
    </source>
</evidence>
<dbReference type="NCBIfam" id="NF033679">
    <property type="entry name" value="DNRLRE_dom"/>
    <property type="match status" value="1"/>
</dbReference>
<feature type="domain" description="Carbohydrate-binding module family 96" evidence="5">
    <location>
        <begin position="24"/>
        <end position="183"/>
    </location>
</feature>
<evidence type="ECO:0000256" key="1">
    <source>
        <dbReference type="ARBA" id="ARBA00004613"/>
    </source>
</evidence>
<gene>
    <name evidence="6" type="ORF">CTEN210_04234</name>
</gene>
<protein>
    <recommendedName>
        <fullName evidence="5">Carbohydrate-binding module family 96 domain-containing protein</fullName>
    </recommendedName>
</protein>
<dbReference type="EMBL" id="BLLK01000023">
    <property type="protein sequence ID" value="GFH47759.1"/>
    <property type="molecule type" value="Genomic_DNA"/>
</dbReference>
<evidence type="ECO:0000259" key="5">
    <source>
        <dbReference type="Pfam" id="PF24517"/>
    </source>
</evidence>
<feature type="signal peptide" evidence="4">
    <location>
        <begin position="1"/>
        <end position="17"/>
    </location>
</feature>
<dbReference type="Proteomes" id="UP001054902">
    <property type="component" value="Unassembled WGS sequence"/>
</dbReference>
<keyword evidence="7" id="KW-1185">Reference proteome</keyword>
<feature type="chain" id="PRO_5041899895" description="Carbohydrate-binding module family 96 domain-containing protein" evidence="4">
    <location>
        <begin position="18"/>
        <end position="187"/>
    </location>
</feature>
<comment type="subcellular location">
    <subcellularLocation>
        <location evidence="1">Secreted</location>
    </subcellularLocation>
</comment>
<dbReference type="InterPro" id="IPR055372">
    <property type="entry name" value="CBM96"/>
</dbReference>
<dbReference type="AlphaFoldDB" id="A0AAD3CN83"/>
<evidence type="ECO:0000256" key="2">
    <source>
        <dbReference type="ARBA" id="ARBA00022525"/>
    </source>
</evidence>
<keyword evidence="2" id="KW-0964">Secreted</keyword>
<comment type="caution">
    <text evidence="6">The sequence shown here is derived from an EMBL/GenBank/DDBJ whole genome shotgun (WGS) entry which is preliminary data.</text>
</comment>
<evidence type="ECO:0000313" key="6">
    <source>
        <dbReference type="EMBL" id="GFH47759.1"/>
    </source>
</evidence>
<evidence type="ECO:0000256" key="3">
    <source>
        <dbReference type="ARBA" id="ARBA00022729"/>
    </source>
</evidence>
<accession>A0AAD3CN83</accession>
<keyword evidence="3 4" id="KW-0732">Signal</keyword>
<name>A0AAD3CN83_9STRA</name>